<protein>
    <recommendedName>
        <fullName evidence="2">Protein kinase domain-containing protein</fullName>
    </recommendedName>
</protein>
<name>A0A6A6Y3D4_9PEZI</name>
<sequence length="1400" mass="155662">METLGRLPRRLTKLYSDTKTSCDAVIEQDTTDTLPELSALNRKYRIQKNRLIAWGLEWSDNGASDQGDIDDSLERAGLAQTVTSVLGTIKEILDEAENMQPPAHSAGAKSVAEEKSGARPQSAVSWAASDRSRYEDLAKDLTSSIDTLYQLSESRRAFRQNTRGLSPGPVGKLGLEVSKTPSPSVFLSSDYNASDVTLINPATLPHGANISFRSGLPPKLDPSDLSLPEEEPPPYESVGATTTTKLIGRLRQSHSSTNPWKTDGSKTIETPVLVEYAAYDPTYRLTGISPSLDRLDSLLSILVKLGSEQSFHGTLQCVGYFEDPKQPRFGLVFELPSFVYSGPVDSHKRVEDMRPVTLLSVLQSGSKSIHNSNSTTPPLEDRFRLGFTLALTFSKLHAENMVHKDVNSSNIVVFRKNRPAHQSNNNRALDFALRSPVICSFDLFSEYDIEPAKTMSSPNIYRHPEDPKFTGVKSQDYGPQFDMYGLGLILLEIGLWTPLSDLWKAKYTLADFKLRLEEIYIRRLASKCGTAYMQVVRDCFLAADQRASGLETFETFSQIYNRMLLRLRRCCALDESDPLPDWNQTSAQSASSGLMPKRKSVTQIPMGGETPTSPSAYRDAKRWAIEKGSHILERSTSRSKHVSKPSYGSSPNLSSPNLTSLSRNNSKSSQHSLSLHKKFSQSIQGLKSPKEPETDTMDWQTPNLRIDPLEESGTLVPSSKASSPYLDHKDELSVLRAERMGNAASVIQRAWRARNQSKQFKDYRGKIEVIQKHWRERKTSRSGSIAALVETSTQHWPEAGLGFPTVEAPREPEARIVGANPDFVRSSIQIDTDIEPAPRRKLRVHPVKFPPIIVDKWHMTMLPKLERLIARTLKDSQETVSIDLLAIGETQTTTRPTIFVTCTSTARVKGVLSRKFKYDESVFDLKVRRGKIRRSKLTRPSRRRKQPHRSMMNDEAYSADMQVMNPFHQQRPLCGASIGAFRDEHLPPVSYGGVIMVDNEPLGMSVHHLLDAPSEDDDSEYGEEYQSPDETTRSSAQGNPWLAGMGSQPGLEIGETAMFDFEISDDEKSDDDDLDLAYESSEDLTSDSDLDSDEEAEDLDHSGDIDGINIGEGDDIVITQPAIDDVDDDFFPEPDDRDDDHISSHKLGHVHASSGIRRWNRGGIVHEIDWALLKLDTERLQPYNLVQGGRRFCPTRAPPELCPNLAEPVCRRHFKPEDDEYPSQVAAADGLGGLSVHCFGRTSGLKGGVVGAAMSSVRIYKRKTFSRSWHVVGGFGVGGDSGAWVIENNHGRVCGHVLAWCARNRLAYICPMQVLLEDIKRTLGARRIYLPGSDDDPQIAEEVREVIIGRSPVEFELPDLQRLRLVGKEGEKEMAPVLRSRVGLGVVGVGVGGERVRQVA</sequence>
<feature type="region of interest" description="Disordered" evidence="1">
    <location>
        <begin position="1010"/>
        <end position="1049"/>
    </location>
</feature>
<feature type="compositionally biased region" description="Low complexity" evidence="1">
    <location>
        <begin position="644"/>
        <end position="673"/>
    </location>
</feature>
<reference evidence="3 5" key="1">
    <citation type="journal article" date="2020" name="Stud. Mycol.">
        <title>101 Dothideomycetes genomes: a test case for predicting lifestyles and emergence of pathogens.</title>
        <authorList>
            <person name="Haridas S."/>
            <person name="Albert R."/>
            <person name="Binder M."/>
            <person name="Bloem J."/>
            <person name="Labutti K."/>
            <person name="Salamov A."/>
            <person name="Andreopoulos B."/>
            <person name="Baker S."/>
            <person name="Barry K."/>
            <person name="Bills G."/>
            <person name="Bluhm B."/>
            <person name="Cannon C."/>
            <person name="Castanera R."/>
            <person name="Culley D."/>
            <person name="Daum C."/>
            <person name="Ezra D."/>
            <person name="Gonzalez J."/>
            <person name="Henrissat B."/>
            <person name="Kuo A."/>
            <person name="Liang C."/>
            <person name="Lipzen A."/>
            <person name="Lutzoni F."/>
            <person name="Magnuson J."/>
            <person name="Mondo S."/>
            <person name="Nolan M."/>
            <person name="Ohm R."/>
            <person name="Pangilinan J."/>
            <person name="Park H.-J."/>
            <person name="Ramirez L."/>
            <person name="Alfaro M."/>
            <person name="Sun H."/>
            <person name="Tritt A."/>
            <person name="Yoshinaga Y."/>
            <person name="Zwiers L.-H."/>
            <person name="Turgeon B."/>
            <person name="Goodwin S."/>
            <person name="Spatafora J."/>
            <person name="Crous P."/>
            <person name="Grigoriev I."/>
        </authorList>
    </citation>
    <scope>NUCLEOTIDE SEQUENCE</scope>
    <source>
        <strain evidence="3 5">CBS 304.34</strain>
    </source>
</reference>
<feature type="compositionally biased region" description="Basic and acidic residues" evidence="1">
    <location>
        <begin position="618"/>
        <end position="636"/>
    </location>
</feature>
<dbReference type="EMBL" id="MU003718">
    <property type="protein sequence ID" value="KAF2803346.1"/>
    <property type="molecule type" value="Genomic_DNA"/>
</dbReference>
<feature type="region of interest" description="Disordered" evidence="1">
    <location>
        <begin position="219"/>
        <end position="239"/>
    </location>
</feature>
<feature type="domain" description="Protein kinase" evidence="2">
    <location>
        <begin position="241"/>
        <end position="560"/>
    </location>
</feature>
<gene>
    <name evidence="3 5" type="ORF">BDZ99DRAFT_453629</name>
</gene>
<dbReference type="GO" id="GO:0005524">
    <property type="term" value="F:ATP binding"/>
    <property type="evidence" value="ECO:0007669"/>
    <property type="project" value="InterPro"/>
</dbReference>
<dbReference type="Proteomes" id="UP000504636">
    <property type="component" value="Unplaced"/>
</dbReference>
<dbReference type="PROSITE" id="PS50011">
    <property type="entry name" value="PROTEIN_KINASE_DOM"/>
    <property type="match status" value="1"/>
</dbReference>
<proteinExistence type="predicted"/>
<feature type="region of interest" description="Disordered" evidence="1">
    <location>
        <begin position="99"/>
        <end position="126"/>
    </location>
</feature>
<dbReference type="SUPFAM" id="SSF56112">
    <property type="entry name" value="Protein kinase-like (PK-like)"/>
    <property type="match status" value="1"/>
</dbReference>
<organism evidence="3">
    <name type="scientific">Mytilinidion resinicola</name>
    <dbReference type="NCBI Taxonomy" id="574789"/>
    <lineage>
        <taxon>Eukaryota</taxon>
        <taxon>Fungi</taxon>
        <taxon>Dikarya</taxon>
        <taxon>Ascomycota</taxon>
        <taxon>Pezizomycotina</taxon>
        <taxon>Dothideomycetes</taxon>
        <taxon>Pleosporomycetidae</taxon>
        <taxon>Mytilinidiales</taxon>
        <taxon>Mytilinidiaceae</taxon>
        <taxon>Mytilinidion</taxon>
    </lineage>
</organism>
<evidence type="ECO:0000313" key="3">
    <source>
        <dbReference type="EMBL" id="KAF2803346.1"/>
    </source>
</evidence>
<dbReference type="InterPro" id="IPR000719">
    <property type="entry name" value="Prot_kinase_dom"/>
</dbReference>
<feature type="compositionally biased region" description="Acidic residues" evidence="1">
    <location>
        <begin position="1080"/>
        <end position="1098"/>
    </location>
</feature>
<dbReference type="PANTHER" id="PTHR37542">
    <property type="entry name" value="HELO DOMAIN-CONTAINING PROTEIN-RELATED"/>
    <property type="match status" value="1"/>
</dbReference>
<dbReference type="GO" id="GO:0004672">
    <property type="term" value="F:protein kinase activity"/>
    <property type="evidence" value="ECO:0007669"/>
    <property type="project" value="InterPro"/>
</dbReference>
<dbReference type="InterPro" id="IPR011009">
    <property type="entry name" value="Kinase-like_dom_sf"/>
</dbReference>
<evidence type="ECO:0000256" key="1">
    <source>
        <dbReference type="SAM" id="MobiDB-lite"/>
    </source>
</evidence>
<evidence type="ECO:0000313" key="4">
    <source>
        <dbReference type="Proteomes" id="UP000504636"/>
    </source>
</evidence>
<evidence type="ECO:0000259" key="2">
    <source>
        <dbReference type="PROSITE" id="PS50011"/>
    </source>
</evidence>
<reference evidence="5" key="3">
    <citation type="submission" date="2025-04" db="UniProtKB">
        <authorList>
            <consortium name="RefSeq"/>
        </authorList>
    </citation>
    <scope>IDENTIFICATION</scope>
    <source>
        <strain evidence="5">CBS 304.34</strain>
    </source>
</reference>
<evidence type="ECO:0000313" key="5">
    <source>
        <dbReference type="RefSeq" id="XP_033570310.1"/>
    </source>
</evidence>
<feature type="region of interest" description="Disordered" evidence="1">
    <location>
        <begin position="1080"/>
        <end position="1112"/>
    </location>
</feature>
<feature type="compositionally biased region" description="Polar residues" evidence="1">
    <location>
        <begin position="582"/>
        <end position="592"/>
    </location>
</feature>
<dbReference type="Gene3D" id="1.10.510.10">
    <property type="entry name" value="Transferase(Phosphotransferase) domain 1"/>
    <property type="match status" value="1"/>
</dbReference>
<reference evidence="5" key="2">
    <citation type="submission" date="2020-04" db="EMBL/GenBank/DDBJ databases">
        <authorList>
            <consortium name="NCBI Genome Project"/>
        </authorList>
    </citation>
    <scope>NUCLEOTIDE SEQUENCE</scope>
    <source>
        <strain evidence="5">CBS 304.34</strain>
    </source>
</reference>
<feature type="compositionally biased region" description="Acidic residues" evidence="1">
    <location>
        <begin position="1013"/>
        <end position="1027"/>
    </location>
</feature>
<dbReference type="GeneID" id="54459234"/>
<dbReference type="PANTHER" id="PTHR37542:SF2">
    <property type="entry name" value="PROTEIN KINASE DOMAIN-CONTAINING PROTEIN"/>
    <property type="match status" value="1"/>
</dbReference>
<dbReference type="OrthoDB" id="5418235at2759"/>
<feature type="region of interest" description="Disordered" evidence="1">
    <location>
        <begin position="582"/>
        <end position="700"/>
    </location>
</feature>
<dbReference type="RefSeq" id="XP_033570310.1">
    <property type="nucleotide sequence ID" value="XM_033718341.1"/>
</dbReference>
<accession>A0A6A6Y3D4</accession>
<keyword evidence="4" id="KW-1185">Reference proteome</keyword>